<dbReference type="AlphaFoldDB" id="A0A9E7EM72"/>
<reference evidence="1" key="1">
    <citation type="submission" date="2022-05" db="EMBL/GenBank/DDBJ databases">
        <title>The Musa troglodytarum L. genome provides insights into the mechanism of non-climacteric behaviour and enrichment of carotenoids.</title>
        <authorList>
            <person name="Wang J."/>
        </authorList>
    </citation>
    <scope>NUCLEOTIDE SEQUENCE</scope>
    <source>
        <tissue evidence="1">Leaf</tissue>
    </source>
</reference>
<proteinExistence type="predicted"/>
<sequence length="133" mass="15252">MRLRWVSGHAGGFVRKTLLQRLLHSRRDRLHLRTRPIYLRGMHDIDGKQRGEAGVCDGARAGRGQRHKWLCVQAVQRDGASSDVSRESMGALLEGHILPDLHVGHHSSGRVERLERPWLRVRESQPFKFLINP</sequence>
<dbReference type="Proteomes" id="UP001055439">
    <property type="component" value="Chromosome 10"/>
</dbReference>
<accession>A0A9E7EM72</accession>
<keyword evidence="2" id="KW-1185">Reference proteome</keyword>
<organism evidence="1 2">
    <name type="scientific">Musa troglodytarum</name>
    <name type="common">fe'i banana</name>
    <dbReference type="NCBI Taxonomy" id="320322"/>
    <lineage>
        <taxon>Eukaryota</taxon>
        <taxon>Viridiplantae</taxon>
        <taxon>Streptophyta</taxon>
        <taxon>Embryophyta</taxon>
        <taxon>Tracheophyta</taxon>
        <taxon>Spermatophyta</taxon>
        <taxon>Magnoliopsida</taxon>
        <taxon>Liliopsida</taxon>
        <taxon>Zingiberales</taxon>
        <taxon>Musaceae</taxon>
        <taxon>Musa</taxon>
    </lineage>
</organism>
<gene>
    <name evidence="1" type="ORF">MUK42_09156</name>
</gene>
<dbReference type="EMBL" id="CP097503">
    <property type="protein sequence ID" value="URD79266.1"/>
    <property type="molecule type" value="Genomic_DNA"/>
</dbReference>
<name>A0A9E7EM72_9LILI</name>
<protein>
    <submittedName>
        <fullName evidence="1">Pectinesterase</fullName>
    </submittedName>
</protein>
<dbReference type="OrthoDB" id="2019149at2759"/>
<evidence type="ECO:0000313" key="2">
    <source>
        <dbReference type="Proteomes" id="UP001055439"/>
    </source>
</evidence>
<evidence type="ECO:0000313" key="1">
    <source>
        <dbReference type="EMBL" id="URD79266.1"/>
    </source>
</evidence>